<reference evidence="1 2" key="1">
    <citation type="submission" date="2017-04" db="EMBL/GenBank/DDBJ databases">
        <title>Whole genome sequence of Bdellovibrio bacteriovorus strain SSB218315.</title>
        <authorList>
            <person name="Oyedara O."/>
            <person name="Rodriguez-Perez M.A."/>
        </authorList>
    </citation>
    <scope>NUCLEOTIDE SEQUENCE [LARGE SCALE GENOMIC DNA]</scope>
    <source>
        <strain evidence="1 2">SSB218315</strain>
    </source>
</reference>
<dbReference type="EMBL" id="CP020946">
    <property type="protein sequence ID" value="ASD62916.1"/>
    <property type="molecule type" value="Genomic_DNA"/>
</dbReference>
<accession>A0A1Z3N640</accession>
<dbReference type="Proteomes" id="UP000197003">
    <property type="component" value="Chromosome"/>
</dbReference>
<protein>
    <submittedName>
        <fullName evidence="1">Uncharacterized protein</fullName>
    </submittedName>
</protein>
<gene>
    <name evidence="1" type="ORF">B9G79_04705</name>
</gene>
<sequence length="316" mass="36892">MAKRTSTKKPMTEAQKQVHDFVKDLQVLAQQPLSKKHSKLLLEDYPFDGALLNSSSVYRKSRELYLSLGGTFTARVCSTMRSLSAQDLFKDNIEFTPTAAELGWFRDFHHEVADPLNEIHSLMRFNEISLFHEQNHRVIWRLLPPAPTEQRDISRYLNFAESLVVTLDLALGDQLGKKLSPVYERIKVIYRSGGEHTWMQKSKAEYRQYLLAMFVSTYYLLEMINPEDILKAVDYVLPGQKKMNKEAVHRGLELSELFTRVTNPLWQDRYWQTAAAKLAKMHVDSEEEDLYLPEDPLDLQDSEFFFVHRVFDYYGL</sequence>
<proteinExistence type="predicted"/>
<evidence type="ECO:0000313" key="2">
    <source>
        <dbReference type="Proteomes" id="UP000197003"/>
    </source>
</evidence>
<name>A0A1Z3N640_BDEBC</name>
<dbReference type="RefSeq" id="WP_088564508.1">
    <property type="nucleotide sequence ID" value="NZ_CP020946.1"/>
</dbReference>
<dbReference type="InterPro" id="IPR036622">
    <property type="entry name" value="LigA_sf"/>
</dbReference>
<evidence type="ECO:0000313" key="1">
    <source>
        <dbReference type="EMBL" id="ASD62916.1"/>
    </source>
</evidence>
<dbReference type="OrthoDB" id="5289638at2"/>
<dbReference type="AlphaFoldDB" id="A0A1Z3N640"/>
<dbReference type="SUPFAM" id="SSF48076">
    <property type="entry name" value="LigA subunit of an aromatic-ring-opening dioxygenase LigAB"/>
    <property type="match status" value="1"/>
</dbReference>
<organism evidence="1 2">
    <name type="scientific">Bdellovibrio bacteriovorus</name>
    <dbReference type="NCBI Taxonomy" id="959"/>
    <lineage>
        <taxon>Bacteria</taxon>
        <taxon>Pseudomonadati</taxon>
        <taxon>Bdellovibrionota</taxon>
        <taxon>Bdellovibrionia</taxon>
        <taxon>Bdellovibrionales</taxon>
        <taxon>Pseudobdellovibrionaceae</taxon>
        <taxon>Bdellovibrio</taxon>
    </lineage>
</organism>